<sequence>MTDFGIIGRGWRADFYLELARVLPDRFRVVGVVTRDAARGDEITARWGVPTYRTAAELVAAAPAFVVTSVPRDANPGVIEELVAHGMPVLSETPPAADVPGLFALWDSVGASGLVQVAEQYPLQPLHSVRRDLARLIGTATSASVSSTHDYHAVALLRSWLDVGFTPATVVAQRFTESLLRGPDRSGWPEPELVTAHRTVATLSFGDRVGSYDFTDGQWWHPLRSHRHVLRGTHGEIVDDEVVRMADARTPVRSRIERRQTGIGSNLEGFALDALTVDGAVVWRNPYFPARLSDEEIAIARCLDLMAAWVDGGPPLYPLAEACQDHLLSLAIAESWRSGRPVTTEAGPWAAGQPSGK</sequence>
<dbReference type="InterPro" id="IPR036291">
    <property type="entry name" value="NAD(P)-bd_dom_sf"/>
</dbReference>
<dbReference type="Proteomes" id="UP000316639">
    <property type="component" value="Unassembled WGS sequence"/>
</dbReference>
<name>A0A563F2R3_9PSEU</name>
<evidence type="ECO:0000313" key="2">
    <source>
        <dbReference type="EMBL" id="TWP54245.1"/>
    </source>
</evidence>
<protein>
    <submittedName>
        <fullName evidence="2">Gfo/Idh/MocA family oxidoreductase</fullName>
    </submittedName>
</protein>
<dbReference type="RefSeq" id="WP_146349028.1">
    <property type="nucleotide sequence ID" value="NZ_VOBR01000001.1"/>
</dbReference>
<organism evidence="2 3">
    <name type="scientific">Lentzea tibetensis</name>
    <dbReference type="NCBI Taxonomy" id="2591470"/>
    <lineage>
        <taxon>Bacteria</taxon>
        <taxon>Bacillati</taxon>
        <taxon>Actinomycetota</taxon>
        <taxon>Actinomycetes</taxon>
        <taxon>Pseudonocardiales</taxon>
        <taxon>Pseudonocardiaceae</taxon>
        <taxon>Lentzea</taxon>
    </lineage>
</organism>
<feature type="domain" description="Gfo/Idh/MocA-like oxidoreductase N-terminal" evidence="1">
    <location>
        <begin position="4"/>
        <end position="113"/>
    </location>
</feature>
<proteinExistence type="predicted"/>
<keyword evidence="3" id="KW-1185">Reference proteome</keyword>
<gene>
    <name evidence="2" type="ORF">FKR81_01430</name>
</gene>
<dbReference type="OrthoDB" id="9772350at2"/>
<dbReference type="EMBL" id="VOBR01000001">
    <property type="protein sequence ID" value="TWP54245.1"/>
    <property type="molecule type" value="Genomic_DNA"/>
</dbReference>
<dbReference type="InterPro" id="IPR000683">
    <property type="entry name" value="Gfo/Idh/MocA-like_OxRdtase_N"/>
</dbReference>
<evidence type="ECO:0000313" key="3">
    <source>
        <dbReference type="Proteomes" id="UP000316639"/>
    </source>
</evidence>
<comment type="caution">
    <text evidence="2">The sequence shown here is derived from an EMBL/GenBank/DDBJ whole genome shotgun (WGS) entry which is preliminary data.</text>
</comment>
<dbReference type="Gene3D" id="3.40.50.720">
    <property type="entry name" value="NAD(P)-binding Rossmann-like Domain"/>
    <property type="match status" value="1"/>
</dbReference>
<dbReference type="GO" id="GO:0000166">
    <property type="term" value="F:nucleotide binding"/>
    <property type="evidence" value="ECO:0007669"/>
    <property type="project" value="InterPro"/>
</dbReference>
<dbReference type="AlphaFoldDB" id="A0A563F2R3"/>
<reference evidence="2 3" key="1">
    <citation type="submission" date="2019-07" db="EMBL/GenBank/DDBJ databases">
        <title>Lentzea xizangensis sp. nov., isolated from Qinghai-Tibetan Plateau Soils.</title>
        <authorList>
            <person name="Huang J."/>
        </authorList>
    </citation>
    <scope>NUCLEOTIDE SEQUENCE [LARGE SCALE GENOMIC DNA]</scope>
    <source>
        <strain evidence="2 3">FXJ1.1311</strain>
    </source>
</reference>
<accession>A0A563F2R3</accession>
<evidence type="ECO:0000259" key="1">
    <source>
        <dbReference type="Pfam" id="PF01408"/>
    </source>
</evidence>
<dbReference type="SUPFAM" id="SSF51735">
    <property type="entry name" value="NAD(P)-binding Rossmann-fold domains"/>
    <property type="match status" value="1"/>
</dbReference>
<dbReference type="Pfam" id="PF01408">
    <property type="entry name" value="GFO_IDH_MocA"/>
    <property type="match status" value="1"/>
</dbReference>
<dbReference type="Gene3D" id="3.30.360.10">
    <property type="entry name" value="Dihydrodipicolinate Reductase, domain 2"/>
    <property type="match status" value="1"/>
</dbReference>